<evidence type="ECO:0008006" key="3">
    <source>
        <dbReference type="Google" id="ProtNLM"/>
    </source>
</evidence>
<dbReference type="EMBL" id="BMJB01000001">
    <property type="protein sequence ID" value="GGA63578.1"/>
    <property type="molecule type" value="Genomic_DNA"/>
</dbReference>
<organism evidence="1 2">
    <name type="scientific">Edaphobacter acidisoli</name>
    <dbReference type="NCBI Taxonomy" id="2040573"/>
    <lineage>
        <taxon>Bacteria</taxon>
        <taxon>Pseudomonadati</taxon>
        <taxon>Acidobacteriota</taxon>
        <taxon>Terriglobia</taxon>
        <taxon>Terriglobales</taxon>
        <taxon>Acidobacteriaceae</taxon>
        <taxon>Edaphobacter</taxon>
    </lineage>
</organism>
<dbReference type="Pfam" id="PF10387">
    <property type="entry name" value="DUF2442"/>
    <property type="match status" value="1"/>
</dbReference>
<comment type="caution">
    <text evidence="1">The sequence shown here is derived from an EMBL/GenBank/DDBJ whole genome shotgun (WGS) entry which is preliminary data.</text>
</comment>
<name>A0A916RN88_9BACT</name>
<sequence length="146" mass="16352">MTKHKVVTTDTEIDRAIRAAKQLTDEPRVVQVEYRPGHGLDLLILKMSDGRRVLIPREDLEGLQNARREEIAEIEISPNGTALHWPRLDLDYYVPNLLRHIYGSKRWMSHVGRRGGKAKSAAKAEAARANGLKGGRPSTKHVGMVA</sequence>
<accession>A0A916RN88</accession>
<keyword evidence="2" id="KW-1185">Reference proteome</keyword>
<dbReference type="Proteomes" id="UP000648801">
    <property type="component" value="Unassembled WGS sequence"/>
</dbReference>
<dbReference type="Gene3D" id="3.30.2020.40">
    <property type="entry name" value="Uncharacterised protein PF10387, DUF2442"/>
    <property type="match status" value="1"/>
</dbReference>
<evidence type="ECO:0000313" key="2">
    <source>
        <dbReference type="Proteomes" id="UP000648801"/>
    </source>
</evidence>
<dbReference type="InterPro" id="IPR018841">
    <property type="entry name" value="DUF2442"/>
</dbReference>
<reference evidence="1" key="1">
    <citation type="journal article" date="2014" name="Int. J. Syst. Evol. Microbiol.">
        <title>Complete genome sequence of Corynebacterium casei LMG S-19264T (=DSM 44701T), isolated from a smear-ripened cheese.</title>
        <authorList>
            <consortium name="US DOE Joint Genome Institute (JGI-PGF)"/>
            <person name="Walter F."/>
            <person name="Albersmeier A."/>
            <person name="Kalinowski J."/>
            <person name="Ruckert C."/>
        </authorList>
    </citation>
    <scope>NUCLEOTIDE SEQUENCE</scope>
    <source>
        <strain evidence="1">CGMCC 1.15447</strain>
    </source>
</reference>
<dbReference type="AlphaFoldDB" id="A0A916RN88"/>
<protein>
    <recommendedName>
        <fullName evidence="3">DUF2442 domain-containing protein</fullName>
    </recommendedName>
</protein>
<evidence type="ECO:0000313" key="1">
    <source>
        <dbReference type="EMBL" id="GGA63578.1"/>
    </source>
</evidence>
<reference evidence="1" key="2">
    <citation type="submission" date="2020-09" db="EMBL/GenBank/DDBJ databases">
        <authorList>
            <person name="Sun Q."/>
            <person name="Zhou Y."/>
        </authorList>
    </citation>
    <scope>NUCLEOTIDE SEQUENCE</scope>
    <source>
        <strain evidence="1">CGMCC 1.15447</strain>
    </source>
</reference>
<gene>
    <name evidence="1" type="ORF">GCM10011507_13990</name>
</gene>
<dbReference type="RefSeq" id="WP_188758520.1">
    <property type="nucleotide sequence ID" value="NZ_BMJB01000001.1"/>
</dbReference>
<proteinExistence type="predicted"/>